<feature type="region of interest" description="Disordered" evidence="1">
    <location>
        <begin position="477"/>
        <end position="497"/>
    </location>
</feature>
<evidence type="ECO:0000259" key="2">
    <source>
        <dbReference type="Pfam" id="PF14831"/>
    </source>
</evidence>
<evidence type="ECO:0000256" key="1">
    <source>
        <dbReference type="SAM" id="MobiDB-lite"/>
    </source>
</evidence>
<reference evidence="3" key="1">
    <citation type="journal article" date="2021" name="Nat. Commun.">
        <title>Genetic determinants of endophytism in the Arabidopsis root mycobiome.</title>
        <authorList>
            <person name="Mesny F."/>
            <person name="Miyauchi S."/>
            <person name="Thiergart T."/>
            <person name="Pickel B."/>
            <person name="Atanasova L."/>
            <person name="Karlsson M."/>
            <person name="Huettel B."/>
            <person name="Barry K.W."/>
            <person name="Haridas S."/>
            <person name="Chen C."/>
            <person name="Bauer D."/>
            <person name="Andreopoulos W."/>
            <person name="Pangilinan J."/>
            <person name="LaButti K."/>
            <person name="Riley R."/>
            <person name="Lipzen A."/>
            <person name="Clum A."/>
            <person name="Drula E."/>
            <person name="Henrissat B."/>
            <person name="Kohler A."/>
            <person name="Grigoriev I.V."/>
            <person name="Martin F.M."/>
            <person name="Hacquard S."/>
        </authorList>
    </citation>
    <scope>NUCLEOTIDE SEQUENCE</scope>
    <source>
        <strain evidence="3">MPI-CAGE-AT-0016</strain>
    </source>
</reference>
<protein>
    <recommendedName>
        <fullName evidence="2">DUF4484 domain-containing protein</fullName>
    </recommendedName>
</protein>
<feature type="region of interest" description="Disordered" evidence="1">
    <location>
        <begin position="548"/>
        <end position="596"/>
    </location>
</feature>
<proteinExistence type="predicted"/>
<dbReference type="Proteomes" id="UP000813385">
    <property type="component" value="Unassembled WGS sequence"/>
</dbReference>
<dbReference type="Pfam" id="PF09804">
    <property type="entry name" value="DENND11"/>
    <property type="match status" value="1"/>
</dbReference>
<feature type="domain" description="DUF4484" evidence="2">
    <location>
        <begin position="436"/>
        <end position="649"/>
    </location>
</feature>
<dbReference type="PANTHER" id="PTHR28153">
    <property type="entry name" value="PROTEIN, PUTATIVE-RELATED"/>
    <property type="match status" value="1"/>
</dbReference>
<comment type="caution">
    <text evidence="3">The sequence shown here is derived from an EMBL/GenBank/DDBJ whole genome shotgun (WGS) entry which is preliminary data.</text>
</comment>
<gene>
    <name evidence="3" type="ORF">B0T11DRAFT_124711</name>
</gene>
<dbReference type="OrthoDB" id="2152680at2759"/>
<dbReference type="EMBL" id="JAGPXD010000005">
    <property type="protein sequence ID" value="KAH7354159.1"/>
    <property type="molecule type" value="Genomic_DNA"/>
</dbReference>
<feature type="compositionally biased region" description="Polar residues" evidence="1">
    <location>
        <begin position="160"/>
        <end position="170"/>
    </location>
</feature>
<dbReference type="InterPro" id="IPR053056">
    <property type="entry name" value="Lipid_Metab_Assoc_Protein"/>
</dbReference>
<name>A0A8K0TD29_9PEZI</name>
<dbReference type="AlphaFoldDB" id="A0A8K0TD29"/>
<dbReference type="PANTHER" id="PTHR28153:SF1">
    <property type="entry name" value="DUF4484 DOMAIN-CONTAINING PROTEIN"/>
    <property type="match status" value="1"/>
</dbReference>
<evidence type="ECO:0000313" key="4">
    <source>
        <dbReference type="Proteomes" id="UP000813385"/>
    </source>
</evidence>
<dbReference type="Pfam" id="PF14831">
    <property type="entry name" value="DUF4484"/>
    <property type="match status" value="1"/>
</dbReference>
<keyword evidence="4" id="KW-1185">Reference proteome</keyword>
<evidence type="ECO:0000313" key="3">
    <source>
        <dbReference type="EMBL" id="KAH7354159.1"/>
    </source>
</evidence>
<feature type="region of interest" description="Disordered" evidence="1">
    <location>
        <begin position="394"/>
        <end position="417"/>
    </location>
</feature>
<organism evidence="3 4">
    <name type="scientific">Plectosphaerella cucumerina</name>
    <dbReference type="NCBI Taxonomy" id="40658"/>
    <lineage>
        <taxon>Eukaryota</taxon>
        <taxon>Fungi</taxon>
        <taxon>Dikarya</taxon>
        <taxon>Ascomycota</taxon>
        <taxon>Pezizomycotina</taxon>
        <taxon>Sordariomycetes</taxon>
        <taxon>Hypocreomycetidae</taxon>
        <taxon>Glomerellales</taxon>
        <taxon>Plectosphaerellaceae</taxon>
        <taxon>Plectosphaerella</taxon>
    </lineage>
</organism>
<dbReference type="InterPro" id="IPR028115">
    <property type="entry name" value="DUF4484"/>
</dbReference>
<dbReference type="GO" id="GO:0005811">
    <property type="term" value="C:lipid droplet"/>
    <property type="evidence" value="ECO:0007669"/>
    <property type="project" value="TreeGrafter"/>
</dbReference>
<sequence length="649" mass="69798">MASSRRGQPPLTVRLPPAGPGPLPLPDLPPVSALFLIEFDVKAGYTIAWKQAEAGIDLEGLVEYKSLPSGLHTVSDDLIYFVHERSHAGLSAFVNVPCDEEDARNARMLAVGLLVPLSEGRLGRAWRHAQALKELAATVVEDRARVDLLEAYWEKTRASANSATSPQAAASETPLEPPLLSSQTDRLKKGHNRSRSASDGAALIAPGHRLSPFHPAWSLVSLLDTFGPLIFPIHRAALLRKRILISCHTPVHEVCDFVYNLSVLSNIPHSVTEILDPAAPSHRLRPLFSIGVHDISFLLDDYAASKKPKPPATDSADPAADEAGTGWIACTTDSILAMKDTLWDMLITLPPAHSSAAREKVWPTVECPRGVPVKATQRDLRRFRALRSGLARLNATTPHPRTGERSPSAASDGIKLTTGAFPTPAASANDPYDTVVEPVSWAALAYSGFLWWASAGEQGRSDEHEEAALDASLLADIAPNPGQPNPRTPASAAPGASLASLTKRRSTASVACAPDDEAKTELAIIAYFHRLTTQILSVMADVVEGSEEDAFEPYSDDEDGDEPRTAARAAGSGEEDDREDAPLNPGSDEDEDEDPLPVVRIDSHAVESMGLDVWNAHDTAFLKELAARYFAREARVEGKGVEVCGLRVC</sequence>
<feature type="region of interest" description="Disordered" evidence="1">
    <location>
        <begin position="160"/>
        <end position="198"/>
    </location>
</feature>
<dbReference type="InterPro" id="IPR018626">
    <property type="entry name" value="LCHN/Anr2"/>
</dbReference>
<accession>A0A8K0TD29</accession>
<feature type="compositionally biased region" description="Acidic residues" evidence="1">
    <location>
        <begin position="548"/>
        <end position="561"/>
    </location>
</feature>